<evidence type="ECO:0000256" key="4">
    <source>
        <dbReference type="ARBA" id="ARBA00022840"/>
    </source>
</evidence>
<evidence type="ECO:0000256" key="2">
    <source>
        <dbReference type="ARBA" id="ARBA00022448"/>
    </source>
</evidence>
<evidence type="ECO:0000313" key="7">
    <source>
        <dbReference type="EMBL" id="AOU99217.1"/>
    </source>
</evidence>
<evidence type="ECO:0000256" key="5">
    <source>
        <dbReference type="ARBA" id="ARBA00022970"/>
    </source>
</evidence>
<keyword evidence="5" id="KW-0029">Amino-acid transport</keyword>
<gene>
    <name evidence="7" type="ORF">BI364_15885</name>
</gene>
<accession>A0A1D8IS29</accession>
<name>A0A1D8IS29_9GAMM</name>
<evidence type="ECO:0000256" key="3">
    <source>
        <dbReference type="ARBA" id="ARBA00022741"/>
    </source>
</evidence>
<organism evidence="7 8">
    <name type="scientific">Acidihalobacter yilgarnensis</name>
    <dbReference type="NCBI Taxonomy" id="2819280"/>
    <lineage>
        <taxon>Bacteria</taxon>
        <taxon>Pseudomonadati</taxon>
        <taxon>Pseudomonadota</taxon>
        <taxon>Gammaproteobacteria</taxon>
        <taxon>Chromatiales</taxon>
        <taxon>Ectothiorhodospiraceae</taxon>
        <taxon>Acidihalobacter</taxon>
    </lineage>
</organism>
<dbReference type="Pfam" id="PF00005">
    <property type="entry name" value="ABC_tran"/>
    <property type="match status" value="1"/>
</dbReference>
<reference evidence="8" key="1">
    <citation type="submission" date="2016-09" db="EMBL/GenBank/DDBJ databases">
        <title>Acidihalobacter prosperus F5.</title>
        <authorList>
            <person name="Khaleque H.N."/>
            <person name="Ramsay J.P."/>
            <person name="Kaksonen A.H."/>
            <person name="Boxall N.J."/>
            <person name="Watkin E.L.J."/>
        </authorList>
    </citation>
    <scope>NUCLEOTIDE SEQUENCE [LARGE SCALE GENOMIC DNA]</scope>
    <source>
        <strain evidence="8">F5</strain>
    </source>
</reference>
<dbReference type="PANTHER" id="PTHR43820">
    <property type="entry name" value="HIGH-AFFINITY BRANCHED-CHAIN AMINO ACID TRANSPORT ATP-BINDING PROTEIN LIVF"/>
    <property type="match status" value="1"/>
</dbReference>
<feature type="domain" description="ABC transporter" evidence="6">
    <location>
        <begin position="5"/>
        <end position="234"/>
    </location>
</feature>
<dbReference type="InterPro" id="IPR003593">
    <property type="entry name" value="AAA+_ATPase"/>
</dbReference>
<evidence type="ECO:0000313" key="8">
    <source>
        <dbReference type="Proteomes" id="UP000095401"/>
    </source>
</evidence>
<keyword evidence="4 7" id="KW-0067">ATP-binding</keyword>
<dbReference type="RefSeq" id="WP_070079568.1">
    <property type="nucleotide sequence ID" value="NZ_CP017415.1"/>
</dbReference>
<dbReference type="AlphaFoldDB" id="A0A1D8IS29"/>
<keyword evidence="2" id="KW-0813">Transport</keyword>
<dbReference type="SMART" id="SM00382">
    <property type="entry name" value="AAA"/>
    <property type="match status" value="1"/>
</dbReference>
<dbReference type="EMBL" id="CP017415">
    <property type="protein sequence ID" value="AOU99217.1"/>
    <property type="molecule type" value="Genomic_DNA"/>
</dbReference>
<dbReference type="KEGG" id="aprs:BI364_15885"/>
<sequence>MSALLEMQGIDTGHDRLQVLWKTDLRVDEGEAVVLLGANGAGKTTLLRTLVGLHPLWGGSIHFAGEDIARLPSARRIRAGIAYMSELGVFPDLSIADNLALGGYFLSAAERRTQRRQMFERFPDLARRPRAAARSLSGGQRKMLGVAKALMGRPRLLVMDEPSAGLSPKFVNEVIDILRHAGGDGLAMLIAEQNVRFLDLADRGVVLDGGRVAAEGPVAALKQDDAVRRAYFGMLAAEG</sequence>
<protein>
    <submittedName>
        <fullName evidence="7">ABC transporter ATP-binding protein</fullName>
    </submittedName>
</protein>
<dbReference type="Proteomes" id="UP000095401">
    <property type="component" value="Chromosome"/>
</dbReference>
<dbReference type="GO" id="GO:0015658">
    <property type="term" value="F:branched-chain amino acid transmembrane transporter activity"/>
    <property type="evidence" value="ECO:0007669"/>
    <property type="project" value="TreeGrafter"/>
</dbReference>
<proteinExistence type="inferred from homology"/>
<dbReference type="PROSITE" id="PS00211">
    <property type="entry name" value="ABC_TRANSPORTER_1"/>
    <property type="match status" value="1"/>
</dbReference>
<evidence type="ECO:0000259" key="6">
    <source>
        <dbReference type="PROSITE" id="PS50893"/>
    </source>
</evidence>
<dbReference type="InterPro" id="IPR017871">
    <property type="entry name" value="ABC_transporter-like_CS"/>
</dbReference>
<dbReference type="PANTHER" id="PTHR43820:SF4">
    <property type="entry name" value="HIGH-AFFINITY BRANCHED-CHAIN AMINO ACID TRANSPORT ATP-BINDING PROTEIN LIVF"/>
    <property type="match status" value="1"/>
</dbReference>
<dbReference type="GO" id="GO:0015807">
    <property type="term" value="P:L-amino acid transport"/>
    <property type="evidence" value="ECO:0007669"/>
    <property type="project" value="TreeGrafter"/>
</dbReference>
<dbReference type="InterPro" id="IPR027417">
    <property type="entry name" value="P-loop_NTPase"/>
</dbReference>
<dbReference type="PROSITE" id="PS50893">
    <property type="entry name" value="ABC_TRANSPORTER_2"/>
    <property type="match status" value="1"/>
</dbReference>
<evidence type="ECO:0000256" key="1">
    <source>
        <dbReference type="ARBA" id="ARBA00005417"/>
    </source>
</evidence>
<dbReference type="InterPro" id="IPR003439">
    <property type="entry name" value="ABC_transporter-like_ATP-bd"/>
</dbReference>
<comment type="similarity">
    <text evidence="1">Belongs to the ABC transporter superfamily.</text>
</comment>
<dbReference type="SUPFAM" id="SSF52540">
    <property type="entry name" value="P-loop containing nucleoside triphosphate hydrolases"/>
    <property type="match status" value="1"/>
</dbReference>
<keyword evidence="8" id="KW-1185">Reference proteome</keyword>
<dbReference type="GO" id="GO:0005524">
    <property type="term" value="F:ATP binding"/>
    <property type="evidence" value="ECO:0007669"/>
    <property type="project" value="UniProtKB-KW"/>
</dbReference>
<dbReference type="Gene3D" id="3.40.50.300">
    <property type="entry name" value="P-loop containing nucleotide triphosphate hydrolases"/>
    <property type="match status" value="1"/>
</dbReference>
<dbReference type="CDD" id="cd03224">
    <property type="entry name" value="ABC_TM1139_LivF_branched"/>
    <property type="match status" value="1"/>
</dbReference>
<keyword evidence="3" id="KW-0547">Nucleotide-binding</keyword>
<dbReference type="InterPro" id="IPR052156">
    <property type="entry name" value="BCAA_Transport_ATP-bd_LivF"/>
</dbReference>
<dbReference type="GO" id="GO:0016887">
    <property type="term" value="F:ATP hydrolysis activity"/>
    <property type="evidence" value="ECO:0007669"/>
    <property type="project" value="InterPro"/>
</dbReference>